<evidence type="ECO:0000313" key="10">
    <source>
        <dbReference type="EMBL" id="MFC4610518.1"/>
    </source>
</evidence>
<evidence type="ECO:0000259" key="9">
    <source>
        <dbReference type="Pfam" id="PF01850"/>
    </source>
</evidence>
<comment type="function">
    <text evidence="8">Toxic component of a toxin-antitoxin (TA) system. An RNase.</text>
</comment>
<keyword evidence="2 8" id="KW-1277">Toxin-antitoxin system</keyword>
<dbReference type="HAMAP" id="MF_00265">
    <property type="entry name" value="VapC_Nob1"/>
    <property type="match status" value="1"/>
</dbReference>
<reference evidence="11" key="1">
    <citation type="journal article" date="2019" name="Int. J. Syst. Evol. Microbiol.">
        <title>The Global Catalogue of Microorganisms (GCM) 10K type strain sequencing project: providing services to taxonomists for standard genome sequencing and annotation.</title>
        <authorList>
            <consortium name="The Broad Institute Genomics Platform"/>
            <consortium name="The Broad Institute Genome Sequencing Center for Infectious Disease"/>
            <person name="Wu L."/>
            <person name="Ma J."/>
        </authorList>
    </citation>
    <scope>NUCLEOTIDE SEQUENCE [LARGE SCALE GENOMIC DNA]</scope>
    <source>
        <strain evidence="11">CGMCC 4.7139</strain>
    </source>
</reference>
<feature type="binding site" evidence="8">
    <location>
        <position position="117"/>
    </location>
    <ligand>
        <name>Mg(2+)</name>
        <dbReference type="ChEBI" id="CHEBI:18420"/>
    </ligand>
</feature>
<dbReference type="InterPro" id="IPR029060">
    <property type="entry name" value="PIN-like_dom_sf"/>
</dbReference>
<accession>A0ABV9G8C8</accession>
<keyword evidence="4 8" id="KW-0479">Metal-binding</keyword>
<dbReference type="SUPFAM" id="SSF88723">
    <property type="entry name" value="PIN domain-like"/>
    <property type="match status" value="1"/>
</dbReference>
<dbReference type="PANTHER" id="PTHR33653">
    <property type="entry name" value="RIBONUCLEASE VAPC2"/>
    <property type="match status" value="1"/>
</dbReference>
<evidence type="ECO:0000256" key="4">
    <source>
        <dbReference type="ARBA" id="ARBA00022723"/>
    </source>
</evidence>
<organism evidence="10 11">
    <name type="scientific">Streptomyces maoxianensis</name>
    <dbReference type="NCBI Taxonomy" id="1459942"/>
    <lineage>
        <taxon>Bacteria</taxon>
        <taxon>Bacillati</taxon>
        <taxon>Actinomycetota</taxon>
        <taxon>Actinomycetes</taxon>
        <taxon>Kitasatosporales</taxon>
        <taxon>Streptomycetaceae</taxon>
        <taxon>Streptomyces</taxon>
    </lineage>
</organism>
<dbReference type="Pfam" id="PF01850">
    <property type="entry name" value="PIN"/>
    <property type="match status" value="1"/>
</dbReference>
<keyword evidence="8" id="KW-0800">Toxin</keyword>
<evidence type="ECO:0000256" key="2">
    <source>
        <dbReference type="ARBA" id="ARBA00022649"/>
    </source>
</evidence>
<dbReference type="Gene3D" id="3.40.50.1010">
    <property type="entry name" value="5'-nuclease"/>
    <property type="match status" value="1"/>
</dbReference>
<keyword evidence="5 8" id="KW-0378">Hydrolase</keyword>
<dbReference type="CDD" id="cd18732">
    <property type="entry name" value="PIN_MtVapC4-C5_like"/>
    <property type="match status" value="1"/>
</dbReference>
<evidence type="ECO:0000256" key="1">
    <source>
        <dbReference type="ARBA" id="ARBA00001946"/>
    </source>
</evidence>
<evidence type="ECO:0000256" key="5">
    <source>
        <dbReference type="ARBA" id="ARBA00022801"/>
    </source>
</evidence>
<gene>
    <name evidence="8" type="primary">vapC</name>
    <name evidence="10" type="ORF">ACFO9E_22375</name>
</gene>
<comment type="caution">
    <text evidence="10">The sequence shown here is derived from an EMBL/GenBank/DDBJ whole genome shotgun (WGS) entry which is preliminary data.</text>
</comment>
<dbReference type="InterPro" id="IPR002716">
    <property type="entry name" value="PIN_dom"/>
</dbReference>
<dbReference type="EC" id="3.1.-.-" evidence="8"/>
<evidence type="ECO:0000256" key="6">
    <source>
        <dbReference type="ARBA" id="ARBA00022842"/>
    </source>
</evidence>
<feature type="binding site" evidence="8">
    <location>
        <position position="19"/>
    </location>
    <ligand>
        <name>Mg(2+)</name>
        <dbReference type="ChEBI" id="CHEBI:18420"/>
    </ligand>
</feature>
<keyword evidence="6 8" id="KW-0460">Magnesium</keyword>
<dbReference type="EMBL" id="JBHSFE010000017">
    <property type="protein sequence ID" value="MFC4610518.1"/>
    <property type="molecule type" value="Genomic_DNA"/>
</dbReference>
<protein>
    <recommendedName>
        <fullName evidence="8">Ribonuclease VapC</fullName>
        <shortName evidence="8">RNase VapC</shortName>
        <ecNumber evidence="8">3.1.-.-</ecNumber>
    </recommendedName>
    <alternativeName>
        <fullName evidence="8">Toxin VapC</fullName>
    </alternativeName>
</protein>
<comment type="cofactor">
    <cofactor evidence="1 8">
        <name>Mg(2+)</name>
        <dbReference type="ChEBI" id="CHEBI:18420"/>
    </cofactor>
</comment>
<dbReference type="InterPro" id="IPR050556">
    <property type="entry name" value="Type_II_TA_system_RNase"/>
</dbReference>
<proteinExistence type="inferred from homology"/>
<dbReference type="InterPro" id="IPR022907">
    <property type="entry name" value="VapC_family"/>
</dbReference>
<comment type="similarity">
    <text evidence="7 8">Belongs to the PINc/VapC protein family.</text>
</comment>
<feature type="domain" description="PIN" evidence="9">
    <location>
        <begin position="23"/>
        <end position="143"/>
    </location>
</feature>
<dbReference type="RefSeq" id="WP_381198659.1">
    <property type="nucleotide sequence ID" value="NZ_JBHSFE010000017.1"/>
</dbReference>
<evidence type="ECO:0000313" key="11">
    <source>
        <dbReference type="Proteomes" id="UP001595993"/>
    </source>
</evidence>
<dbReference type="PANTHER" id="PTHR33653:SF1">
    <property type="entry name" value="RIBONUCLEASE VAPC2"/>
    <property type="match status" value="1"/>
</dbReference>
<evidence type="ECO:0000256" key="3">
    <source>
        <dbReference type="ARBA" id="ARBA00022722"/>
    </source>
</evidence>
<keyword evidence="3 8" id="KW-0540">Nuclease</keyword>
<keyword evidence="11" id="KW-1185">Reference proteome</keyword>
<dbReference type="Proteomes" id="UP001595993">
    <property type="component" value="Unassembled WGS sequence"/>
</dbReference>
<evidence type="ECO:0000256" key="8">
    <source>
        <dbReference type="HAMAP-Rule" id="MF_00265"/>
    </source>
</evidence>
<evidence type="ECO:0000256" key="7">
    <source>
        <dbReference type="ARBA" id="ARBA00038093"/>
    </source>
</evidence>
<sequence>MPAERSAEAPLTHTQGLLDTNIMIVRKWVDPDELPAEVAISAITLAELSAGPHEVRRNEEQSDYDEYAERARRLDVLQRAESEFDPIPFGVEAARTYGRVCAAVIASGRKPRRRVADLMIAAIAIAEGLPLFTTNPDDFKGLDDLLTVVPVTRPKVLHDR</sequence>
<name>A0ABV9G8C8_9ACTN</name>